<dbReference type="SMART" id="SM00906">
    <property type="entry name" value="Fungal_trans"/>
    <property type="match status" value="1"/>
</dbReference>
<evidence type="ECO:0000256" key="5">
    <source>
        <dbReference type="ARBA" id="ARBA00023163"/>
    </source>
</evidence>
<dbReference type="Proteomes" id="UP000076580">
    <property type="component" value="Chromosome 01"/>
</dbReference>
<organism evidence="10 11">
    <name type="scientific">Drechmeria coniospora</name>
    <name type="common">Nematophagous fungus</name>
    <name type="synonym">Meria coniospora</name>
    <dbReference type="NCBI Taxonomy" id="98403"/>
    <lineage>
        <taxon>Eukaryota</taxon>
        <taxon>Fungi</taxon>
        <taxon>Dikarya</taxon>
        <taxon>Ascomycota</taxon>
        <taxon>Pezizomycotina</taxon>
        <taxon>Sordariomycetes</taxon>
        <taxon>Hypocreomycetidae</taxon>
        <taxon>Hypocreales</taxon>
        <taxon>Ophiocordycipitaceae</taxon>
        <taxon>Drechmeria</taxon>
    </lineage>
</organism>
<accession>A0A151GY59</accession>
<keyword evidence="2" id="KW-0862">Zinc</keyword>
<proteinExistence type="predicted"/>
<feature type="coiled-coil region" evidence="7">
    <location>
        <begin position="575"/>
        <end position="602"/>
    </location>
</feature>
<dbReference type="PROSITE" id="PS50048">
    <property type="entry name" value="ZN2_CY6_FUNGAL_2"/>
    <property type="match status" value="1"/>
</dbReference>
<dbReference type="PANTHER" id="PTHR31944">
    <property type="entry name" value="HEME-RESPONSIVE ZINC FINGER TRANSCRIPTION FACTOR HAP1"/>
    <property type="match status" value="1"/>
</dbReference>
<feature type="region of interest" description="Disordered" evidence="8">
    <location>
        <begin position="123"/>
        <end position="166"/>
    </location>
</feature>
<dbReference type="Pfam" id="PF00172">
    <property type="entry name" value="Zn_clus"/>
    <property type="match status" value="1"/>
</dbReference>
<comment type="caution">
    <text evidence="10">The sequence shown here is derived from an EMBL/GenBank/DDBJ whole genome shotgun (WGS) entry which is preliminary data.</text>
</comment>
<dbReference type="RefSeq" id="XP_040661324.1">
    <property type="nucleotide sequence ID" value="XM_040800441.1"/>
</dbReference>
<keyword evidence="4" id="KW-0238">DNA-binding</keyword>
<dbReference type="Pfam" id="PF04082">
    <property type="entry name" value="Fungal_trans"/>
    <property type="match status" value="1"/>
</dbReference>
<dbReference type="InParanoid" id="A0A151GY59"/>
<dbReference type="GO" id="GO:0001228">
    <property type="term" value="F:DNA-binding transcription activator activity, RNA polymerase II-specific"/>
    <property type="evidence" value="ECO:0007669"/>
    <property type="project" value="TreeGrafter"/>
</dbReference>
<keyword evidence="1" id="KW-0479">Metal-binding</keyword>
<dbReference type="InterPro" id="IPR001138">
    <property type="entry name" value="Zn2Cys6_DnaBD"/>
</dbReference>
<dbReference type="PROSITE" id="PS00463">
    <property type="entry name" value="ZN2_CY6_FUNGAL_1"/>
    <property type="match status" value="1"/>
</dbReference>
<keyword evidence="3" id="KW-0805">Transcription regulation</keyword>
<keyword evidence="5" id="KW-0804">Transcription</keyword>
<name>A0A151GY59_DRECN</name>
<evidence type="ECO:0000256" key="2">
    <source>
        <dbReference type="ARBA" id="ARBA00022833"/>
    </source>
</evidence>
<evidence type="ECO:0000259" key="9">
    <source>
        <dbReference type="PROSITE" id="PS50048"/>
    </source>
</evidence>
<feature type="region of interest" description="Disordered" evidence="8">
    <location>
        <begin position="182"/>
        <end position="201"/>
    </location>
</feature>
<dbReference type="InterPro" id="IPR036864">
    <property type="entry name" value="Zn2-C6_fun-type_DNA-bd_sf"/>
</dbReference>
<dbReference type="GO" id="GO:0000978">
    <property type="term" value="F:RNA polymerase II cis-regulatory region sequence-specific DNA binding"/>
    <property type="evidence" value="ECO:0007669"/>
    <property type="project" value="TreeGrafter"/>
</dbReference>
<dbReference type="PANTHER" id="PTHR31944:SF131">
    <property type="entry name" value="HEME-RESPONSIVE ZINC FINGER TRANSCRIPTION FACTOR HAP1"/>
    <property type="match status" value="1"/>
</dbReference>
<dbReference type="SUPFAM" id="SSF57701">
    <property type="entry name" value="Zn2/Cys6 DNA-binding domain"/>
    <property type="match status" value="1"/>
</dbReference>
<evidence type="ECO:0000313" key="10">
    <source>
        <dbReference type="EMBL" id="KYK61972.1"/>
    </source>
</evidence>
<evidence type="ECO:0000256" key="7">
    <source>
        <dbReference type="SAM" id="Coils"/>
    </source>
</evidence>
<dbReference type="EMBL" id="LAYC01000001">
    <property type="protein sequence ID" value="KYK61972.1"/>
    <property type="molecule type" value="Genomic_DNA"/>
</dbReference>
<reference evidence="10 11" key="1">
    <citation type="journal article" date="2016" name="Sci. Rep.">
        <title>Insights into Adaptations to a Near-Obligate Nematode Endoparasitic Lifestyle from the Finished Genome of Drechmeria coniospora.</title>
        <authorList>
            <person name="Zhang L."/>
            <person name="Zhou Z."/>
            <person name="Guo Q."/>
            <person name="Fokkens L."/>
            <person name="Miskei M."/>
            <person name="Pocsi I."/>
            <person name="Zhang W."/>
            <person name="Chen M."/>
            <person name="Wang L."/>
            <person name="Sun Y."/>
            <person name="Donzelli B.G."/>
            <person name="Gibson D.M."/>
            <person name="Nelson D.R."/>
            <person name="Luo J.G."/>
            <person name="Rep M."/>
            <person name="Liu H."/>
            <person name="Yang S."/>
            <person name="Wang J."/>
            <person name="Krasnoff S.B."/>
            <person name="Xu Y."/>
            <person name="Molnar I."/>
            <person name="Lin M."/>
        </authorList>
    </citation>
    <scope>NUCLEOTIDE SEQUENCE [LARGE SCALE GENOMIC DNA]</scope>
    <source>
        <strain evidence="10 11">ARSEF 6962</strain>
    </source>
</reference>
<dbReference type="SMART" id="SM00066">
    <property type="entry name" value="GAL4"/>
    <property type="match status" value="1"/>
</dbReference>
<feature type="domain" description="Zn(2)-C6 fungal-type" evidence="9">
    <location>
        <begin position="72"/>
        <end position="102"/>
    </location>
</feature>
<dbReference type="Gene3D" id="4.10.240.10">
    <property type="entry name" value="Zn(2)-C6 fungal-type DNA-binding domain"/>
    <property type="match status" value="1"/>
</dbReference>
<evidence type="ECO:0000256" key="8">
    <source>
        <dbReference type="SAM" id="MobiDB-lite"/>
    </source>
</evidence>
<dbReference type="CDD" id="cd12148">
    <property type="entry name" value="fungal_TF_MHR"/>
    <property type="match status" value="1"/>
</dbReference>
<keyword evidence="11" id="KW-1185">Reference proteome</keyword>
<sequence length="854" mass="93947">MMPQESSLSFYRAGGMKCEHEYTDTCTFHTSNPAAASPLHTSSASSASQPRPAQPGPAREQPEKKRRRPALACEQCRRRKIKCDRNSPCGHCTRARIASCTYVPTHVPATRSKRCLAVKTSDPASASSPAAAGSGAHPSARASVVRTLQGPSAASAELRDGRPRNPLPHLATVAVKARVPTQLSSGGPVSRTGSASESSNNNVDQLVARVHELEEKLAKVVQISDGQGSAFGSSAISPVFSHSGTVSKSRYFGSSHWISVADLVTFSSLASARVAASANEIDAKLPTEYTLLGLEEAGKTDFYHALIRCKALGRRIKQNRSRPLSSTDIGRHLPPRHVCDELVGNYLRTFEGVLRIVHVPSFKADYQRYWQKPDAAVDGFVIQMQLCMALGATLHDDLFTMRATSQQWIYEAQLWLMLPPKKSRMTILGIQIMCLLVLAKSICGVGPDLTWIIAGALVRKAMSMGLHRDPSHLGKMTTFRAEMRRRLWATILELNLQCSFEAGGSPLLSNSHYDTQPPANMDDELLGDEPDGDGQVGNALDTPTQVSVQVAILKSLPLRLDLLVNTNNFRTGQSYDEVLRLNSELTKACRELSRKLSTLRSKAAGVPTVTITDFHISMSEMLLYRCFHALHQTFISKSFDDHRFYFSRRMCLDSALKLMHIWRLSGPHHPNPAGGRSDFDRIIVNGTGMFRYIPVQALFFIAVELIHQKQGQSTSLGYLPSLGDLDLRSCLVASLSWTIDRIRSGETNGKGHCFVAAVLAHVDALSDGLGKDEVDNAILQAALASVSRCLEALEDVAEREGLVPHEPTTEMMQMEDVTDTQLDWMGDWVWDDTADMSWQQRPFEGMLPDQFINQ</sequence>
<keyword evidence="6" id="KW-0539">Nucleus</keyword>
<keyword evidence="7" id="KW-0175">Coiled coil</keyword>
<feature type="region of interest" description="Disordered" evidence="8">
    <location>
        <begin position="509"/>
        <end position="536"/>
    </location>
</feature>
<evidence type="ECO:0000256" key="1">
    <source>
        <dbReference type="ARBA" id="ARBA00022723"/>
    </source>
</evidence>
<evidence type="ECO:0000256" key="3">
    <source>
        <dbReference type="ARBA" id="ARBA00023015"/>
    </source>
</evidence>
<dbReference type="CDD" id="cd00067">
    <property type="entry name" value="GAL4"/>
    <property type="match status" value="1"/>
</dbReference>
<feature type="compositionally biased region" description="Acidic residues" evidence="8">
    <location>
        <begin position="521"/>
        <end position="532"/>
    </location>
</feature>
<dbReference type="GeneID" id="63715760"/>
<protein>
    <submittedName>
        <fullName evidence="10">C6 zinc finger protein</fullName>
    </submittedName>
</protein>
<dbReference type="GO" id="GO:0005634">
    <property type="term" value="C:nucleus"/>
    <property type="evidence" value="ECO:0007669"/>
    <property type="project" value="TreeGrafter"/>
</dbReference>
<dbReference type="GO" id="GO:0008270">
    <property type="term" value="F:zinc ion binding"/>
    <property type="evidence" value="ECO:0007669"/>
    <property type="project" value="InterPro"/>
</dbReference>
<dbReference type="GO" id="GO:0006351">
    <property type="term" value="P:DNA-templated transcription"/>
    <property type="evidence" value="ECO:0007669"/>
    <property type="project" value="InterPro"/>
</dbReference>
<gene>
    <name evidence="10" type="ORF">DCS_03117</name>
</gene>
<evidence type="ECO:0000313" key="11">
    <source>
        <dbReference type="Proteomes" id="UP000076580"/>
    </source>
</evidence>
<feature type="compositionally biased region" description="Low complexity" evidence="8">
    <location>
        <begin position="123"/>
        <end position="143"/>
    </location>
</feature>
<dbReference type="AlphaFoldDB" id="A0A151GY59"/>
<feature type="region of interest" description="Disordered" evidence="8">
    <location>
        <begin position="33"/>
        <end position="71"/>
    </location>
</feature>
<feature type="compositionally biased region" description="Polar residues" evidence="8">
    <location>
        <begin position="509"/>
        <end position="518"/>
    </location>
</feature>
<feature type="compositionally biased region" description="Low complexity" evidence="8">
    <location>
        <begin position="33"/>
        <end position="51"/>
    </location>
</feature>
<dbReference type="InterPro" id="IPR051430">
    <property type="entry name" value="Fungal_TF_Env_Response"/>
</dbReference>
<evidence type="ECO:0000256" key="4">
    <source>
        <dbReference type="ARBA" id="ARBA00023125"/>
    </source>
</evidence>
<dbReference type="InterPro" id="IPR007219">
    <property type="entry name" value="XnlR_reg_dom"/>
</dbReference>
<evidence type="ECO:0000256" key="6">
    <source>
        <dbReference type="ARBA" id="ARBA00023242"/>
    </source>
</evidence>